<keyword evidence="4" id="KW-0804">Transcription</keyword>
<reference evidence="6" key="2">
    <citation type="submission" date="2020-09" db="EMBL/GenBank/DDBJ databases">
        <authorList>
            <person name="Sun Q."/>
            <person name="Zhou Y."/>
        </authorList>
    </citation>
    <scope>NUCLEOTIDE SEQUENCE</scope>
    <source>
        <strain evidence="6">CGMCC 1.15880</strain>
    </source>
</reference>
<name>A0A916VMZ9_9RHOB</name>
<dbReference type="Pfam" id="PF03466">
    <property type="entry name" value="LysR_substrate"/>
    <property type="match status" value="1"/>
</dbReference>
<evidence type="ECO:0000313" key="7">
    <source>
        <dbReference type="Proteomes" id="UP000628017"/>
    </source>
</evidence>
<dbReference type="PANTHER" id="PTHR30346:SF0">
    <property type="entry name" value="HCA OPERON TRANSCRIPTIONAL ACTIVATOR HCAR"/>
    <property type="match status" value="1"/>
</dbReference>
<protein>
    <recommendedName>
        <fullName evidence="5">Flavin reductase like domain-containing protein</fullName>
    </recommendedName>
</protein>
<keyword evidence="2" id="KW-0805">Transcription regulation</keyword>
<dbReference type="SMART" id="SM00903">
    <property type="entry name" value="Flavin_Reduct"/>
    <property type="match status" value="1"/>
</dbReference>
<dbReference type="SUPFAM" id="SSF53850">
    <property type="entry name" value="Periplasmic binding protein-like II"/>
    <property type="match status" value="1"/>
</dbReference>
<evidence type="ECO:0000256" key="3">
    <source>
        <dbReference type="ARBA" id="ARBA00023125"/>
    </source>
</evidence>
<dbReference type="InterPro" id="IPR002563">
    <property type="entry name" value="Flavin_Rdtase-like_dom"/>
</dbReference>
<dbReference type="GO" id="GO:0016646">
    <property type="term" value="F:oxidoreductase activity, acting on the CH-NH group of donors, NAD or NADP as acceptor"/>
    <property type="evidence" value="ECO:0007669"/>
    <property type="project" value="UniProtKB-ARBA"/>
</dbReference>
<keyword evidence="7" id="KW-1185">Reference proteome</keyword>
<dbReference type="Gene3D" id="2.30.110.10">
    <property type="entry name" value="Electron Transport, Fmn-binding Protein, Chain A"/>
    <property type="match status" value="1"/>
</dbReference>
<dbReference type="AlphaFoldDB" id="A0A916VMZ9"/>
<gene>
    <name evidence="6" type="ORF">GCM10011498_04330</name>
</gene>
<accession>A0A916VMZ9</accession>
<evidence type="ECO:0000256" key="1">
    <source>
        <dbReference type="ARBA" id="ARBA00009437"/>
    </source>
</evidence>
<proteinExistence type="inferred from homology"/>
<sequence>MTGRAIVTEHTPDPQLREAFLGGMSHAACTVNIVTTDGVAGRGGVTVSAMTSVSADSPKPTLLVCVHHEASAAPLILENGNFCVNLLRDDQSFISDTFAGRFKEEFADKFDCAEWAPMATGAPRVVDPLVAFDCKLVSAERIGTHHVFVGEVQDIFTANRGTPLIYANRAYGRTVRIDPVTTFATSQSDTALRVGCFHTIGPFVVPRIIGEFTKNDSTDLRLMDGDHRRLIEGLRAGDVDLALMFDLDLPDDIETVQLADLSPYILLAEDHPLAAEPNLTLETLTQHPMVLLDSQPSADYALSIFAAEHLTPQVKYHCPSYEMVRAMVGEGLGYSILASKPASNLSYDGHSLVRRPLPSDTRQCPTVMAYRQGAKLPPAAEPFMELCKDLFK</sequence>
<evidence type="ECO:0000256" key="4">
    <source>
        <dbReference type="ARBA" id="ARBA00023163"/>
    </source>
</evidence>
<evidence type="ECO:0000313" key="6">
    <source>
        <dbReference type="EMBL" id="GGA07630.1"/>
    </source>
</evidence>
<evidence type="ECO:0000259" key="5">
    <source>
        <dbReference type="SMART" id="SM00903"/>
    </source>
</evidence>
<organism evidence="6 7">
    <name type="scientific">Neptunicoccus cionae</name>
    <dbReference type="NCBI Taxonomy" id="2035344"/>
    <lineage>
        <taxon>Bacteria</taxon>
        <taxon>Pseudomonadati</taxon>
        <taxon>Pseudomonadota</taxon>
        <taxon>Alphaproteobacteria</taxon>
        <taxon>Rhodobacterales</taxon>
        <taxon>Paracoccaceae</taxon>
        <taxon>Neptunicoccus</taxon>
    </lineage>
</organism>
<dbReference type="GO" id="GO:0003700">
    <property type="term" value="F:DNA-binding transcription factor activity"/>
    <property type="evidence" value="ECO:0007669"/>
    <property type="project" value="TreeGrafter"/>
</dbReference>
<comment type="caution">
    <text evidence="6">The sequence shown here is derived from an EMBL/GenBank/DDBJ whole genome shotgun (WGS) entry which is preliminary data.</text>
</comment>
<dbReference type="GO" id="GO:0003677">
    <property type="term" value="F:DNA binding"/>
    <property type="evidence" value="ECO:0007669"/>
    <property type="project" value="UniProtKB-KW"/>
</dbReference>
<dbReference type="InterPro" id="IPR012349">
    <property type="entry name" value="Split_barrel_FMN-bd"/>
</dbReference>
<dbReference type="EMBL" id="BMKA01000001">
    <property type="protein sequence ID" value="GGA07630.1"/>
    <property type="molecule type" value="Genomic_DNA"/>
</dbReference>
<dbReference type="SUPFAM" id="SSF50475">
    <property type="entry name" value="FMN-binding split barrel"/>
    <property type="match status" value="1"/>
</dbReference>
<comment type="similarity">
    <text evidence="1">Belongs to the LysR transcriptional regulatory family.</text>
</comment>
<feature type="domain" description="Flavin reductase like" evidence="5">
    <location>
        <begin position="24"/>
        <end position="173"/>
    </location>
</feature>
<keyword evidence="3" id="KW-0238">DNA-binding</keyword>
<dbReference type="GO" id="GO:0032993">
    <property type="term" value="C:protein-DNA complex"/>
    <property type="evidence" value="ECO:0007669"/>
    <property type="project" value="TreeGrafter"/>
</dbReference>
<dbReference type="Proteomes" id="UP000628017">
    <property type="component" value="Unassembled WGS sequence"/>
</dbReference>
<reference evidence="6" key="1">
    <citation type="journal article" date="2014" name="Int. J. Syst. Evol. Microbiol.">
        <title>Complete genome sequence of Corynebacterium casei LMG S-19264T (=DSM 44701T), isolated from a smear-ripened cheese.</title>
        <authorList>
            <consortium name="US DOE Joint Genome Institute (JGI-PGF)"/>
            <person name="Walter F."/>
            <person name="Albersmeier A."/>
            <person name="Kalinowski J."/>
            <person name="Ruckert C."/>
        </authorList>
    </citation>
    <scope>NUCLEOTIDE SEQUENCE</scope>
    <source>
        <strain evidence="6">CGMCC 1.15880</strain>
    </source>
</reference>
<dbReference type="PANTHER" id="PTHR30346">
    <property type="entry name" value="TRANSCRIPTIONAL DUAL REGULATOR HCAR-RELATED"/>
    <property type="match status" value="1"/>
</dbReference>
<dbReference type="Pfam" id="PF01613">
    <property type="entry name" value="Flavin_Reduct"/>
    <property type="match status" value="1"/>
</dbReference>
<dbReference type="Gene3D" id="3.40.190.10">
    <property type="entry name" value="Periplasmic binding protein-like II"/>
    <property type="match status" value="2"/>
</dbReference>
<dbReference type="GO" id="GO:0010181">
    <property type="term" value="F:FMN binding"/>
    <property type="evidence" value="ECO:0007669"/>
    <property type="project" value="InterPro"/>
</dbReference>
<evidence type="ECO:0000256" key="2">
    <source>
        <dbReference type="ARBA" id="ARBA00023015"/>
    </source>
</evidence>
<dbReference type="InterPro" id="IPR005119">
    <property type="entry name" value="LysR_subst-bd"/>
</dbReference>
<dbReference type="RefSeq" id="WP_188670468.1">
    <property type="nucleotide sequence ID" value="NZ_BMKA01000001.1"/>
</dbReference>